<organism evidence="2 3">
    <name type="scientific">Rubroshorea leprosula</name>
    <dbReference type="NCBI Taxonomy" id="152421"/>
    <lineage>
        <taxon>Eukaryota</taxon>
        <taxon>Viridiplantae</taxon>
        <taxon>Streptophyta</taxon>
        <taxon>Embryophyta</taxon>
        <taxon>Tracheophyta</taxon>
        <taxon>Spermatophyta</taxon>
        <taxon>Magnoliopsida</taxon>
        <taxon>eudicotyledons</taxon>
        <taxon>Gunneridae</taxon>
        <taxon>Pentapetalae</taxon>
        <taxon>rosids</taxon>
        <taxon>malvids</taxon>
        <taxon>Malvales</taxon>
        <taxon>Dipterocarpaceae</taxon>
        <taxon>Rubroshorea</taxon>
    </lineage>
</organism>
<evidence type="ECO:0000313" key="3">
    <source>
        <dbReference type="Proteomes" id="UP001054252"/>
    </source>
</evidence>
<proteinExistence type="predicted"/>
<feature type="region of interest" description="Disordered" evidence="1">
    <location>
        <begin position="59"/>
        <end position="83"/>
    </location>
</feature>
<name>A0AAV5KPB1_9ROSI</name>
<reference evidence="2 3" key="1">
    <citation type="journal article" date="2021" name="Commun. Biol.">
        <title>The genome of Shorea leprosula (Dipterocarpaceae) highlights the ecological relevance of drought in aseasonal tropical rainforests.</title>
        <authorList>
            <person name="Ng K.K.S."/>
            <person name="Kobayashi M.J."/>
            <person name="Fawcett J.A."/>
            <person name="Hatakeyama M."/>
            <person name="Paape T."/>
            <person name="Ng C.H."/>
            <person name="Ang C.C."/>
            <person name="Tnah L.H."/>
            <person name="Lee C.T."/>
            <person name="Nishiyama T."/>
            <person name="Sese J."/>
            <person name="O'Brien M.J."/>
            <person name="Copetti D."/>
            <person name="Mohd Noor M.I."/>
            <person name="Ong R.C."/>
            <person name="Putra M."/>
            <person name="Sireger I.Z."/>
            <person name="Indrioko S."/>
            <person name="Kosugi Y."/>
            <person name="Izuno A."/>
            <person name="Isagi Y."/>
            <person name="Lee S.L."/>
            <person name="Shimizu K.K."/>
        </authorList>
    </citation>
    <scope>NUCLEOTIDE SEQUENCE [LARGE SCALE GENOMIC DNA]</scope>
    <source>
        <strain evidence="2">214</strain>
    </source>
</reference>
<dbReference type="AlphaFoldDB" id="A0AAV5KPB1"/>
<gene>
    <name evidence="2" type="ORF">SLEP1_g35701</name>
</gene>
<comment type="caution">
    <text evidence="2">The sequence shown here is derived from an EMBL/GenBank/DDBJ whole genome shotgun (WGS) entry which is preliminary data.</text>
</comment>
<protein>
    <submittedName>
        <fullName evidence="2">Uncharacterized protein</fullName>
    </submittedName>
</protein>
<keyword evidence="3" id="KW-1185">Reference proteome</keyword>
<sequence length="88" mass="9856">MAAFSFGTQFSPLHRLKHRPHLSSSPKPLPSLRYLPSFGSPFCRIRVPRLVGDAVLARAEDKAKASPPPPFQEEAESNNEKQLEVLYL</sequence>
<dbReference type="Proteomes" id="UP001054252">
    <property type="component" value="Unassembled WGS sequence"/>
</dbReference>
<evidence type="ECO:0000313" key="2">
    <source>
        <dbReference type="EMBL" id="GKV26383.1"/>
    </source>
</evidence>
<accession>A0AAV5KPB1</accession>
<evidence type="ECO:0000256" key="1">
    <source>
        <dbReference type="SAM" id="MobiDB-lite"/>
    </source>
</evidence>
<dbReference type="EMBL" id="BPVZ01000072">
    <property type="protein sequence ID" value="GKV26383.1"/>
    <property type="molecule type" value="Genomic_DNA"/>
</dbReference>